<gene>
    <name evidence="2" type="ordered locus">CNE_2c06290</name>
</gene>
<accession>F8GRE8</accession>
<evidence type="ECO:0000313" key="3">
    <source>
        <dbReference type="Proteomes" id="UP000006798"/>
    </source>
</evidence>
<feature type="region of interest" description="Disordered" evidence="1">
    <location>
        <begin position="16"/>
        <end position="41"/>
    </location>
</feature>
<evidence type="ECO:0008006" key="4">
    <source>
        <dbReference type="Google" id="ProtNLM"/>
    </source>
</evidence>
<organism evidence="2 3">
    <name type="scientific">Cupriavidus necator (strain ATCC 43291 / DSM 13513 / CCUG 52238 / LMG 8453 / N-1)</name>
    <name type="common">Ralstonia eutropha</name>
    <dbReference type="NCBI Taxonomy" id="1042878"/>
    <lineage>
        <taxon>Bacteria</taxon>
        <taxon>Pseudomonadati</taxon>
        <taxon>Pseudomonadota</taxon>
        <taxon>Betaproteobacteria</taxon>
        <taxon>Burkholderiales</taxon>
        <taxon>Burkholderiaceae</taxon>
        <taxon>Cupriavidus</taxon>
    </lineage>
</organism>
<reference evidence="2 3" key="1">
    <citation type="journal article" date="2011" name="J. Bacteriol.">
        <title>Complete genome sequence of the type strain Cupriavidus necator N-1.</title>
        <authorList>
            <person name="Poehlein A."/>
            <person name="Kusian B."/>
            <person name="Friedrich B."/>
            <person name="Daniel R."/>
            <person name="Bowien B."/>
        </authorList>
    </citation>
    <scope>NUCLEOTIDE SEQUENCE [LARGE SCALE GENOMIC DNA]</scope>
    <source>
        <strain evidence="3">ATCC 43291 / DSM 13513 / CCUG 52238 / LMG 8453 / N-1</strain>
    </source>
</reference>
<dbReference type="Proteomes" id="UP000006798">
    <property type="component" value="Chromosome 2"/>
</dbReference>
<dbReference type="KEGG" id="cnc:CNE_2c06290"/>
<evidence type="ECO:0000256" key="1">
    <source>
        <dbReference type="SAM" id="MobiDB-lite"/>
    </source>
</evidence>
<proteinExistence type="predicted"/>
<protein>
    <recommendedName>
        <fullName evidence="4">Phage-related protein</fullName>
    </recommendedName>
</protein>
<name>F8GRE8_CUPNN</name>
<dbReference type="EMBL" id="CP002878">
    <property type="protein sequence ID" value="AEI79608.1"/>
    <property type="molecule type" value="Genomic_DNA"/>
</dbReference>
<dbReference type="HOGENOM" id="CLU_1486715_0_0_4"/>
<dbReference type="InterPro" id="IPR009241">
    <property type="entry name" value="HigB-like"/>
</dbReference>
<dbReference type="AlphaFoldDB" id="F8GRE8"/>
<sequence length="181" mass="20414">MRRISHAVGIQWEYRHRKNPSRAVPPGTKHAEDSSGELTSRRDGRTICGRVCMGSAGRNFGIKFYTDCGMEKEIRWVGSAYNDLLAFPAEARQQAGFQLGKVQAGLEPEDWKPFDDIGTGTREIRLRDAGGAFRVMYVAKFEEAVYVLHCFQKKTQATNLKDKRIAEARYRAIANARKGKS</sequence>
<dbReference type="Pfam" id="PF05973">
    <property type="entry name" value="Gp49"/>
    <property type="match status" value="1"/>
</dbReference>
<evidence type="ECO:0000313" key="2">
    <source>
        <dbReference type="EMBL" id="AEI79608.1"/>
    </source>
</evidence>
<feature type="compositionally biased region" description="Basic and acidic residues" evidence="1">
    <location>
        <begin position="29"/>
        <end position="41"/>
    </location>
</feature>